<name>A0A2N5SE71_9BASI</name>
<dbReference type="EMBL" id="PGCJ01001017">
    <property type="protein sequence ID" value="PLW11499.1"/>
    <property type="molecule type" value="Genomic_DNA"/>
</dbReference>
<dbReference type="Proteomes" id="UP000235388">
    <property type="component" value="Unassembled WGS sequence"/>
</dbReference>
<dbReference type="AlphaFoldDB" id="A0A2N5SE71"/>
<sequence>MENGSDSPNPQPIHKKIIHHLVLIEKAVAGVDERIHASVGDICARDTGIKSSVTPGGNFDRITTMEQFFPISGSVQSGKEHIEELKALENLSFEEKALMSSSTFERNKCYHGALRELYEYESYAVKEVLREVSPVNRNAFFEALDRRIVGHPHYKILQAQLLRLRMKRYRVQALVVGLERRKQSGSKGGGESVIGPVA</sequence>
<dbReference type="OrthoDB" id="2510384at2759"/>
<keyword evidence="2" id="KW-1185">Reference proteome</keyword>
<evidence type="ECO:0000313" key="2">
    <source>
        <dbReference type="Proteomes" id="UP000235388"/>
    </source>
</evidence>
<accession>A0A2N5SE71</accession>
<comment type="caution">
    <text evidence="1">The sequence shown here is derived from an EMBL/GenBank/DDBJ whole genome shotgun (WGS) entry which is preliminary data.</text>
</comment>
<proteinExistence type="predicted"/>
<protein>
    <submittedName>
        <fullName evidence="1">Uncharacterized protein</fullName>
    </submittedName>
</protein>
<evidence type="ECO:0000313" key="1">
    <source>
        <dbReference type="EMBL" id="PLW11499.1"/>
    </source>
</evidence>
<reference evidence="1 2" key="1">
    <citation type="submission" date="2017-11" db="EMBL/GenBank/DDBJ databases">
        <title>De novo assembly and phasing of dikaryotic genomes from two isolates of Puccinia coronata f. sp. avenae, the causal agent of oat crown rust.</title>
        <authorList>
            <person name="Miller M.E."/>
            <person name="Zhang Y."/>
            <person name="Omidvar V."/>
            <person name="Sperschneider J."/>
            <person name="Schwessinger B."/>
            <person name="Raley C."/>
            <person name="Palmer J.M."/>
            <person name="Garnica D."/>
            <person name="Upadhyaya N."/>
            <person name="Rathjen J."/>
            <person name="Taylor J.M."/>
            <person name="Park R.F."/>
            <person name="Dodds P.N."/>
            <person name="Hirsch C.D."/>
            <person name="Kianian S.F."/>
            <person name="Figueroa M."/>
        </authorList>
    </citation>
    <scope>NUCLEOTIDE SEQUENCE [LARGE SCALE GENOMIC DNA]</scope>
    <source>
        <strain evidence="1">12NC29</strain>
    </source>
</reference>
<gene>
    <name evidence="1" type="ORF">PCANC_26042</name>
</gene>
<organism evidence="1 2">
    <name type="scientific">Puccinia coronata f. sp. avenae</name>
    <dbReference type="NCBI Taxonomy" id="200324"/>
    <lineage>
        <taxon>Eukaryota</taxon>
        <taxon>Fungi</taxon>
        <taxon>Dikarya</taxon>
        <taxon>Basidiomycota</taxon>
        <taxon>Pucciniomycotina</taxon>
        <taxon>Pucciniomycetes</taxon>
        <taxon>Pucciniales</taxon>
        <taxon>Pucciniaceae</taxon>
        <taxon>Puccinia</taxon>
    </lineage>
</organism>